<dbReference type="CDD" id="cd07067">
    <property type="entry name" value="HP_PGM_like"/>
    <property type="match status" value="1"/>
</dbReference>
<dbReference type="Proteomes" id="UP000664698">
    <property type="component" value="Unassembled WGS sequence"/>
</dbReference>
<organism evidence="1 2">
    <name type="scientific">Algoriphagus aestuariicola</name>
    <dbReference type="NCBI Taxonomy" id="1852016"/>
    <lineage>
        <taxon>Bacteria</taxon>
        <taxon>Pseudomonadati</taxon>
        <taxon>Bacteroidota</taxon>
        <taxon>Cytophagia</taxon>
        <taxon>Cytophagales</taxon>
        <taxon>Cyclobacteriaceae</taxon>
        <taxon>Algoriphagus</taxon>
    </lineage>
</organism>
<dbReference type="PANTHER" id="PTHR47623">
    <property type="entry name" value="OS09G0287300 PROTEIN"/>
    <property type="match status" value="1"/>
</dbReference>
<accession>A0ABS3BJT1</accession>
<dbReference type="InterPro" id="IPR013078">
    <property type="entry name" value="His_Pase_superF_clade-1"/>
</dbReference>
<evidence type="ECO:0000313" key="2">
    <source>
        <dbReference type="Proteomes" id="UP000664698"/>
    </source>
</evidence>
<reference evidence="1 2" key="1">
    <citation type="submission" date="2021-03" db="EMBL/GenBank/DDBJ databases">
        <title>novel species isolated from a fishpond in China.</title>
        <authorList>
            <person name="Lu H."/>
            <person name="Cai Z."/>
        </authorList>
    </citation>
    <scope>NUCLEOTIDE SEQUENCE [LARGE SCALE GENOMIC DNA]</scope>
    <source>
        <strain evidence="1 2">JCM 31546</strain>
    </source>
</reference>
<proteinExistence type="predicted"/>
<dbReference type="Gene3D" id="3.40.50.1240">
    <property type="entry name" value="Phosphoglycerate mutase-like"/>
    <property type="match status" value="1"/>
</dbReference>
<sequence>MKKIILVRHAKSAWDNPNLSDHDRPLAERGLNDAPRMAKRLKNRGIHADLLLSSSALRAKETAKIIAKELGYPKDKIILEPSLFHASPHAILKYLQSQDDRHQTVLVFGHNPGFTDLIVYLGGDIDNLPTSGQFGFKLKSGFWKDLKPENVEPWFVDYPKKHH</sequence>
<evidence type="ECO:0000313" key="1">
    <source>
        <dbReference type="EMBL" id="MBN7799526.1"/>
    </source>
</evidence>
<protein>
    <submittedName>
        <fullName evidence="1">Histidine phosphatase family protein</fullName>
    </submittedName>
</protein>
<dbReference type="Pfam" id="PF00300">
    <property type="entry name" value="His_Phos_1"/>
    <property type="match status" value="1"/>
</dbReference>
<dbReference type="InterPro" id="IPR029033">
    <property type="entry name" value="His_PPase_superfam"/>
</dbReference>
<keyword evidence="2" id="KW-1185">Reference proteome</keyword>
<dbReference type="PANTHER" id="PTHR47623:SF1">
    <property type="entry name" value="OS09G0287300 PROTEIN"/>
    <property type="match status" value="1"/>
</dbReference>
<name>A0ABS3BJT1_9BACT</name>
<gene>
    <name evidence="1" type="ORF">J0A67_01570</name>
</gene>
<comment type="caution">
    <text evidence="1">The sequence shown here is derived from an EMBL/GenBank/DDBJ whole genome shotgun (WGS) entry which is preliminary data.</text>
</comment>
<dbReference type="RefSeq" id="WP_206567517.1">
    <property type="nucleotide sequence ID" value="NZ_JAFKCW010000001.1"/>
</dbReference>
<dbReference type="SUPFAM" id="SSF53254">
    <property type="entry name" value="Phosphoglycerate mutase-like"/>
    <property type="match status" value="1"/>
</dbReference>
<dbReference type="EMBL" id="JAFKCW010000001">
    <property type="protein sequence ID" value="MBN7799526.1"/>
    <property type="molecule type" value="Genomic_DNA"/>
</dbReference>